<evidence type="ECO:0000313" key="5">
    <source>
        <dbReference type="Proteomes" id="UP001465755"/>
    </source>
</evidence>
<organism evidence="4 5">
    <name type="scientific">Symbiochloris irregularis</name>
    <dbReference type="NCBI Taxonomy" id="706552"/>
    <lineage>
        <taxon>Eukaryota</taxon>
        <taxon>Viridiplantae</taxon>
        <taxon>Chlorophyta</taxon>
        <taxon>core chlorophytes</taxon>
        <taxon>Trebouxiophyceae</taxon>
        <taxon>Trebouxiales</taxon>
        <taxon>Trebouxiaceae</taxon>
        <taxon>Symbiochloris</taxon>
    </lineage>
</organism>
<dbReference type="PROSITE" id="PS00108">
    <property type="entry name" value="PROTEIN_KINASE_ST"/>
    <property type="match status" value="1"/>
</dbReference>
<proteinExistence type="predicted"/>
<dbReference type="InterPro" id="IPR008271">
    <property type="entry name" value="Ser/Thr_kinase_AS"/>
</dbReference>
<dbReference type="Pfam" id="PF00069">
    <property type="entry name" value="Pkinase"/>
    <property type="match status" value="1"/>
</dbReference>
<accession>A0AAW1PG75</accession>
<gene>
    <name evidence="4" type="ORF">WJX73_006439</name>
</gene>
<evidence type="ECO:0000313" key="4">
    <source>
        <dbReference type="EMBL" id="KAK9807274.1"/>
    </source>
</evidence>
<evidence type="ECO:0000256" key="2">
    <source>
        <dbReference type="ARBA" id="ARBA00022840"/>
    </source>
</evidence>
<name>A0AAW1PG75_9CHLO</name>
<reference evidence="4 5" key="1">
    <citation type="journal article" date="2024" name="Nat. Commun.">
        <title>Phylogenomics reveals the evolutionary origins of lichenization in chlorophyte algae.</title>
        <authorList>
            <person name="Puginier C."/>
            <person name="Libourel C."/>
            <person name="Otte J."/>
            <person name="Skaloud P."/>
            <person name="Haon M."/>
            <person name="Grisel S."/>
            <person name="Petersen M."/>
            <person name="Berrin J.G."/>
            <person name="Delaux P.M."/>
            <person name="Dal Grande F."/>
            <person name="Keller J."/>
        </authorList>
    </citation>
    <scope>NUCLEOTIDE SEQUENCE [LARGE SCALE GENOMIC DNA]</scope>
    <source>
        <strain evidence="4 5">SAG 2036</strain>
    </source>
</reference>
<keyword evidence="2" id="KW-0067">ATP-binding</keyword>
<dbReference type="PANTHER" id="PTHR47989:SF47">
    <property type="entry name" value="SERINE_THREONINE-PROTEIN KINASE PBL28-RELATED"/>
    <property type="match status" value="1"/>
</dbReference>
<dbReference type="EMBL" id="JALJOQ010000032">
    <property type="protein sequence ID" value="KAK9807274.1"/>
    <property type="molecule type" value="Genomic_DNA"/>
</dbReference>
<sequence length="154" mass="17107">MVYKASLDGMDDDLLYYVCELAHNGDLYSALANDRVCGDLLWYQRGKSIALQVARGLYYLHSNGIVHLDIKSPNILLTETWKAKIADVGLARTLRSKSHLTTIPGGTYDWQAPETLLGRHASFSADIFSYGVVLLEIITGVKPKRGAYPTPEYV</sequence>
<comment type="caution">
    <text evidence="4">The sequence shown here is derived from an EMBL/GenBank/DDBJ whole genome shotgun (WGS) entry which is preliminary data.</text>
</comment>
<dbReference type="GO" id="GO:0004672">
    <property type="term" value="F:protein kinase activity"/>
    <property type="evidence" value="ECO:0007669"/>
    <property type="project" value="InterPro"/>
</dbReference>
<feature type="domain" description="Protein kinase" evidence="3">
    <location>
        <begin position="1"/>
        <end position="154"/>
    </location>
</feature>
<dbReference type="InterPro" id="IPR000719">
    <property type="entry name" value="Prot_kinase_dom"/>
</dbReference>
<evidence type="ECO:0000259" key="3">
    <source>
        <dbReference type="PROSITE" id="PS50011"/>
    </source>
</evidence>
<dbReference type="Gene3D" id="1.10.510.10">
    <property type="entry name" value="Transferase(Phosphotransferase) domain 1"/>
    <property type="match status" value="1"/>
</dbReference>
<keyword evidence="5" id="KW-1185">Reference proteome</keyword>
<dbReference type="AlphaFoldDB" id="A0AAW1PG75"/>
<dbReference type="SUPFAM" id="SSF56112">
    <property type="entry name" value="Protein kinase-like (PK-like)"/>
    <property type="match status" value="1"/>
</dbReference>
<dbReference type="SMART" id="SM00220">
    <property type="entry name" value="S_TKc"/>
    <property type="match status" value="1"/>
</dbReference>
<dbReference type="PROSITE" id="PS50011">
    <property type="entry name" value="PROTEIN_KINASE_DOM"/>
    <property type="match status" value="1"/>
</dbReference>
<keyword evidence="1" id="KW-0547">Nucleotide-binding</keyword>
<dbReference type="Proteomes" id="UP001465755">
    <property type="component" value="Unassembled WGS sequence"/>
</dbReference>
<evidence type="ECO:0000256" key="1">
    <source>
        <dbReference type="ARBA" id="ARBA00022741"/>
    </source>
</evidence>
<dbReference type="GO" id="GO:0005524">
    <property type="term" value="F:ATP binding"/>
    <property type="evidence" value="ECO:0007669"/>
    <property type="project" value="UniProtKB-KW"/>
</dbReference>
<dbReference type="InterPro" id="IPR011009">
    <property type="entry name" value="Kinase-like_dom_sf"/>
</dbReference>
<dbReference type="PANTHER" id="PTHR47989">
    <property type="entry name" value="OS01G0750732 PROTEIN"/>
    <property type="match status" value="1"/>
</dbReference>
<protein>
    <recommendedName>
        <fullName evidence="3">Protein kinase domain-containing protein</fullName>
    </recommendedName>
</protein>